<dbReference type="GO" id="GO:0005689">
    <property type="term" value="C:U12-type spliceosomal complex"/>
    <property type="evidence" value="ECO:0007669"/>
    <property type="project" value="TreeGrafter"/>
</dbReference>
<feature type="domain" description="CHHC U11-48K-type" evidence="5">
    <location>
        <begin position="47"/>
        <end position="74"/>
    </location>
</feature>
<dbReference type="EMBL" id="BLKM01008292">
    <property type="protein sequence ID" value="GFG33141.1"/>
    <property type="molecule type" value="Genomic_DNA"/>
</dbReference>
<accession>A0A6L2PKP8</accession>
<dbReference type="SUPFAM" id="SSF57667">
    <property type="entry name" value="beta-beta-alpha zinc fingers"/>
    <property type="match status" value="1"/>
</dbReference>
<reference evidence="7" key="1">
    <citation type="submission" date="2020-01" db="EMBL/GenBank/DDBJ databases">
        <title>Draft genome sequence of the Termite Coptotermes fromosanus.</title>
        <authorList>
            <person name="Itakura S."/>
            <person name="Yosikawa Y."/>
            <person name="Umezawa K."/>
        </authorList>
    </citation>
    <scope>NUCLEOTIDE SEQUENCE [LARGE SCALE GENOMIC DNA]</scope>
</reference>
<keyword evidence="1" id="KW-0479">Metal-binding</keyword>
<dbReference type="PROSITE" id="PS51800">
    <property type="entry name" value="ZF_CHHC_U11_48K"/>
    <property type="match status" value="1"/>
</dbReference>
<dbReference type="InterPro" id="IPR036236">
    <property type="entry name" value="Znf_C2H2_sf"/>
</dbReference>
<comment type="caution">
    <text evidence="6">The sequence shown here is derived from an EMBL/GenBank/DDBJ whole genome shotgun (WGS) entry which is preliminary data.</text>
</comment>
<name>A0A6L2PKP8_COPFO</name>
<evidence type="ECO:0000313" key="6">
    <source>
        <dbReference type="EMBL" id="GFG33141.1"/>
    </source>
</evidence>
<dbReference type="Pfam" id="PF05253">
    <property type="entry name" value="zf-U11-48K"/>
    <property type="match status" value="1"/>
</dbReference>
<dbReference type="GO" id="GO:0005654">
    <property type="term" value="C:nucleoplasm"/>
    <property type="evidence" value="ECO:0007669"/>
    <property type="project" value="TreeGrafter"/>
</dbReference>
<dbReference type="PANTHER" id="PTHR21402">
    <property type="entry name" value="GAMETOCYTE SPECIFIC FACTOR 1-RELATED"/>
    <property type="match status" value="1"/>
</dbReference>
<dbReference type="GO" id="GO:0005829">
    <property type="term" value="C:cytosol"/>
    <property type="evidence" value="ECO:0007669"/>
    <property type="project" value="TreeGrafter"/>
</dbReference>
<dbReference type="InterPro" id="IPR022776">
    <property type="entry name" value="TRM13/UPF0224_CHHC_Znf_dom"/>
</dbReference>
<evidence type="ECO:0000256" key="1">
    <source>
        <dbReference type="ARBA" id="ARBA00022723"/>
    </source>
</evidence>
<sequence>MAINVEERVAQLDSLEHFIESSREKFTSVLGILGWDADSLREKSREMVTCPLNSNHYVPKDSLEKHVASCSWKLEGYHEQDIPLPEGSGTDKSRILIDKEMRTAIIREAAIQDPNMKTGIPAVGLDERPVPKTVDRIISDFTPDERRVLYDFVVSKTRAIPVMKKYVVYSHNIRTVRQAKFNVIVIFGHVFQKEEKKRPKTFIERLAEERDAKRRKVSKKVHTNRKSHTEILREVIQNQMELYEDFLKQESEEFRRDSNRKNRDERDYDLQLKGGTSSVTHASKKSSSSYKERRHKERGHKERSREDKKEFKRHEHSRSHWRTETEPGRRHSKY</sequence>
<dbReference type="InParanoid" id="A0A6L2PKP8"/>
<keyword evidence="7" id="KW-1185">Reference proteome</keyword>
<evidence type="ECO:0000256" key="3">
    <source>
        <dbReference type="ARBA" id="ARBA00022833"/>
    </source>
</evidence>
<dbReference type="Proteomes" id="UP000502823">
    <property type="component" value="Unassembled WGS sequence"/>
</dbReference>
<evidence type="ECO:0000256" key="4">
    <source>
        <dbReference type="SAM" id="MobiDB-lite"/>
    </source>
</evidence>
<organism evidence="6 7">
    <name type="scientific">Coptotermes formosanus</name>
    <name type="common">Formosan subterranean termite</name>
    <dbReference type="NCBI Taxonomy" id="36987"/>
    <lineage>
        <taxon>Eukaryota</taxon>
        <taxon>Metazoa</taxon>
        <taxon>Ecdysozoa</taxon>
        <taxon>Arthropoda</taxon>
        <taxon>Hexapoda</taxon>
        <taxon>Insecta</taxon>
        <taxon>Pterygota</taxon>
        <taxon>Neoptera</taxon>
        <taxon>Polyneoptera</taxon>
        <taxon>Dictyoptera</taxon>
        <taxon>Blattodea</taxon>
        <taxon>Blattoidea</taxon>
        <taxon>Termitoidae</taxon>
        <taxon>Rhinotermitidae</taxon>
        <taxon>Coptotermes</taxon>
    </lineage>
</organism>
<dbReference type="AlphaFoldDB" id="A0A6L2PKP8"/>
<dbReference type="OrthoDB" id="69229at2759"/>
<dbReference type="InterPro" id="IPR051591">
    <property type="entry name" value="UPF0224_FAM112_RNA_Proc"/>
</dbReference>
<feature type="compositionally biased region" description="Basic and acidic residues" evidence="4">
    <location>
        <begin position="299"/>
        <end position="313"/>
    </location>
</feature>
<dbReference type="GO" id="GO:0008270">
    <property type="term" value="F:zinc ion binding"/>
    <property type="evidence" value="ECO:0007669"/>
    <property type="project" value="UniProtKB-KW"/>
</dbReference>
<feature type="region of interest" description="Disordered" evidence="4">
    <location>
        <begin position="253"/>
        <end position="334"/>
    </location>
</feature>
<dbReference type="PANTHER" id="PTHR21402:SF10">
    <property type="entry name" value="U11_U12 SMALL NUCLEAR RIBONUCLEOPROTEIN 48 KDA PROTEIN"/>
    <property type="match status" value="1"/>
</dbReference>
<keyword evidence="3" id="KW-0862">Zinc</keyword>
<feature type="compositionally biased region" description="Basic and acidic residues" evidence="4">
    <location>
        <begin position="321"/>
        <end position="334"/>
    </location>
</feature>
<feature type="compositionally biased region" description="Basic and acidic residues" evidence="4">
    <location>
        <begin position="253"/>
        <end position="270"/>
    </location>
</feature>
<evidence type="ECO:0000256" key="2">
    <source>
        <dbReference type="ARBA" id="ARBA00022771"/>
    </source>
</evidence>
<evidence type="ECO:0000259" key="5">
    <source>
        <dbReference type="PROSITE" id="PS51800"/>
    </source>
</evidence>
<protein>
    <recommendedName>
        <fullName evidence="5">CHHC U11-48K-type domain-containing protein</fullName>
    </recommendedName>
</protein>
<proteinExistence type="predicted"/>
<feature type="compositionally biased region" description="Low complexity" evidence="4">
    <location>
        <begin position="277"/>
        <end position="289"/>
    </location>
</feature>
<evidence type="ECO:0000313" key="7">
    <source>
        <dbReference type="Proteomes" id="UP000502823"/>
    </source>
</evidence>
<gene>
    <name evidence="6" type="ORF">Cfor_12318</name>
</gene>
<keyword evidence="2" id="KW-0863">Zinc-finger</keyword>